<feature type="chain" id="PRO_5045016837" description="Lipase 1" evidence="2">
    <location>
        <begin position="20"/>
        <end position="448"/>
    </location>
</feature>
<organism evidence="3 4">
    <name type="scientific">Sporothrix epigloea</name>
    <dbReference type="NCBI Taxonomy" id="1892477"/>
    <lineage>
        <taxon>Eukaryota</taxon>
        <taxon>Fungi</taxon>
        <taxon>Dikarya</taxon>
        <taxon>Ascomycota</taxon>
        <taxon>Pezizomycotina</taxon>
        <taxon>Sordariomycetes</taxon>
        <taxon>Sordariomycetidae</taxon>
        <taxon>Ophiostomatales</taxon>
        <taxon>Ophiostomataceae</taxon>
        <taxon>Sporothrix</taxon>
    </lineage>
</organism>
<sequence length="448" mass="47154">MRTVPVLLAAVSLASHAAAAPSSFYGKRAALVDSSSAASTCNTTDQPIPPSQDPWYTAPYEFAHEAPGTILRVRPAPGNLSTIAGNCSAAYNILYRTTGSLYDPTWAVTTLFIPKSMSHSNSTTNSTKNSTQGSLLSYQIPYDAVFVDASPSYALYGGVDADIGTALGKGWFVNVPDFEGNNASFTAGVLSGHATLDSIRAVLNGAHRFGLPPQTKYAMWGYSGGALASEWAAELQVQYAPELNISGAALGGLTPNVTSVLFTIYDGVEAGLAPPAILGLTNQYPEVYDSVVSKLKKTGPYNATGFLATLNYTLDDNISKFALKNMSMYFDGGLDDLVSPTSLRIINRDGVMGYHGVPQMPLFVYKAVGDEISPINDTDALVERFCGVGVNINYQRNSIGGHVAEGTNGIPAATAWLDSIFDGSFASSANATGCFISNVSVNVTDSGF</sequence>
<dbReference type="InterPro" id="IPR029058">
    <property type="entry name" value="AB_hydrolase_fold"/>
</dbReference>
<keyword evidence="2" id="KW-0732">Signal</keyword>
<dbReference type="PANTHER" id="PTHR34853">
    <property type="match status" value="1"/>
</dbReference>
<evidence type="ECO:0000256" key="2">
    <source>
        <dbReference type="PIRNR" id="PIRNR029171"/>
    </source>
</evidence>
<dbReference type="Proteomes" id="UP001642502">
    <property type="component" value="Unassembled WGS sequence"/>
</dbReference>
<keyword evidence="1" id="KW-0378">Hydrolase</keyword>
<comment type="caution">
    <text evidence="3">The sequence shown here is derived from an EMBL/GenBank/DDBJ whole genome shotgun (WGS) entry which is preliminary data.</text>
</comment>
<evidence type="ECO:0008006" key="5">
    <source>
        <dbReference type="Google" id="ProtNLM"/>
    </source>
</evidence>
<dbReference type="PIRSF" id="PIRSF029171">
    <property type="entry name" value="Esterase_LipA"/>
    <property type="match status" value="1"/>
</dbReference>
<dbReference type="Pfam" id="PF03583">
    <property type="entry name" value="LIP"/>
    <property type="match status" value="1"/>
</dbReference>
<dbReference type="EMBL" id="CAWUON010000033">
    <property type="protein sequence ID" value="CAK7268046.1"/>
    <property type="molecule type" value="Genomic_DNA"/>
</dbReference>
<dbReference type="Gene3D" id="1.10.260.130">
    <property type="match status" value="1"/>
</dbReference>
<reference evidence="3 4" key="1">
    <citation type="submission" date="2024-01" db="EMBL/GenBank/DDBJ databases">
        <authorList>
            <person name="Allen C."/>
            <person name="Tagirdzhanova G."/>
        </authorList>
    </citation>
    <scope>NUCLEOTIDE SEQUENCE [LARGE SCALE GENOMIC DNA]</scope>
    <source>
        <strain evidence="3 4">CBS 119000</strain>
    </source>
</reference>
<keyword evidence="4" id="KW-1185">Reference proteome</keyword>
<protein>
    <recommendedName>
        <fullName evidence="5">Lipase 1</fullName>
    </recommendedName>
</protein>
<name>A0ABP0DK85_9PEZI</name>
<comment type="similarity">
    <text evidence="2">Belongs to the AB hydrolase superfamily. Lipase family.</text>
</comment>
<feature type="signal peptide" evidence="2">
    <location>
        <begin position="1"/>
        <end position="19"/>
    </location>
</feature>
<evidence type="ECO:0000313" key="4">
    <source>
        <dbReference type="Proteomes" id="UP001642502"/>
    </source>
</evidence>
<gene>
    <name evidence="3" type="ORF">SEPCBS119000_002858</name>
</gene>
<evidence type="ECO:0000256" key="1">
    <source>
        <dbReference type="ARBA" id="ARBA00022801"/>
    </source>
</evidence>
<dbReference type="InterPro" id="IPR005152">
    <property type="entry name" value="Lipase_secreted"/>
</dbReference>
<proteinExistence type="inferred from homology"/>
<evidence type="ECO:0000313" key="3">
    <source>
        <dbReference type="EMBL" id="CAK7268046.1"/>
    </source>
</evidence>
<dbReference type="PANTHER" id="PTHR34853:SF5">
    <property type="entry name" value="LIP-DOMAIN-CONTAINING PROTEIN-RELATED"/>
    <property type="match status" value="1"/>
</dbReference>
<dbReference type="SUPFAM" id="SSF53474">
    <property type="entry name" value="alpha/beta-Hydrolases"/>
    <property type="match status" value="1"/>
</dbReference>
<accession>A0ABP0DK85</accession>
<dbReference type="Gene3D" id="3.40.50.1820">
    <property type="entry name" value="alpha/beta hydrolase"/>
    <property type="match status" value="1"/>
</dbReference>